<feature type="region of interest" description="Disordered" evidence="2">
    <location>
        <begin position="140"/>
        <end position="189"/>
    </location>
</feature>
<organism evidence="4 5">
    <name type="scientific">Xanthoceras sorbifolium</name>
    <dbReference type="NCBI Taxonomy" id="99658"/>
    <lineage>
        <taxon>Eukaryota</taxon>
        <taxon>Viridiplantae</taxon>
        <taxon>Streptophyta</taxon>
        <taxon>Embryophyta</taxon>
        <taxon>Tracheophyta</taxon>
        <taxon>Spermatophyta</taxon>
        <taxon>Magnoliopsida</taxon>
        <taxon>eudicotyledons</taxon>
        <taxon>Gunneridae</taxon>
        <taxon>Pentapetalae</taxon>
        <taxon>rosids</taxon>
        <taxon>malvids</taxon>
        <taxon>Sapindales</taxon>
        <taxon>Sapindaceae</taxon>
        <taxon>Xanthoceroideae</taxon>
        <taxon>Xanthoceras</taxon>
    </lineage>
</organism>
<gene>
    <name evidence="4" type="ORF">JRO89_XS09G0167400</name>
</gene>
<accession>A0ABQ8HLI8</accession>
<evidence type="ECO:0000256" key="2">
    <source>
        <dbReference type="SAM" id="MobiDB-lite"/>
    </source>
</evidence>
<reference evidence="4 5" key="1">
    <citation type="submission" date="2021-02" db="EMBL/GenBank/DDBJ databases">
        <title>Plant Genome Project.</title>
        <authorList>
            <person name="Zhang R.-G."/>
        </authorList>
    </citation>
    <scope>NUCLEOTIDE SEQUENCE [LARGE SCALE GENOMIC DNA]</scope>
    <source>
        <tissue evidence="4">Leaves</tissue>
    </source>
</reference>
<evidence type="ECO:0000256" key="1">
    <source>
        <dbReference type="ARBA" id="ARBA00022842"/>
    </source>
</evidence>
<name>A0ABQ8HLI8_9ROSI</name>
<evidence type="ECO:0000256" key="3">
    <source>
        <dbReference type="SAM" id="Phobius"/>
    </source>
</evidence>
<evidence type="ECO:0000313" key="4">
    <source>
        <dbReference type="EMBL" id="KAH7565221.1"/>
    </source>
</evidence>
<keyword evidence="3" id="KW-1133">Transmembrane helix</keyword>
<dbReference type="PANTHER" id="PTHR24093:SF509">
    <property type="entry name" value="CALCIUM-TRANSPORTING ATPASE"/>
    <property type="match status" value="1"/>
</dbReference>
<protein>
    <submittedName>
        <fullName evidence="4">Uncharacterized protein</fullName>
    </submittedName>
</protein>
<dbReference type="InterPro" id="IPR023298">
    <property type="entry name" value="ATPase_P-typ_TM_dom_sf"/>
</dbReference>
<keyword evidence="3" id="KW-0472">Membrane</keyword>
<keyword evidence="5" id="KW-1185">Reference proteome</keyword>
<dbReference type="SUPFAM" id="SSF81665">
    <property type="entry name" value="Calcium ATPase, transmembrane domain M"/>
    <property type="match status" value="1"/>
</dbReference>
<dbReference type="Gene3D" id="1.20.1110.10">
    <property type="entry name" value="Calcium-transporting ATPase, transmembrane domain"/>
    <property type="match status" value="1"/>
</dbReference>
<dbReference type="PANTHER" id="PTHR24093">
    <property type="entry name" value="CATION TRANSPORTING ATPASE"/>
    <property type="match status" value="1"/>
</dbReference>
<dbReference type="Proteomes" id="UP000827721">
    <property type="component" value="Unassembled WGS sequence"/>
</dbReference>
<keyword evidence="1" id="KW-0460">Magnesium</keyword>
<dbReference type="EMBL" id="JAFEMO010000009">
    <property type="protein sequence ID" value="KAH7565221.1"/>
    <property type="molecule type" value="Genomic_DNA"/>
</dbReference>
<comment type="caution">
    <text evidence="4">The sequence shown here is derived from an EMBL/GenBank/DDBJ whole genome shotgun (WGS) entry which is preliminary data.</text>
</comment>
<proteinExistence type="predicted"/>
<evidence type="ECO:0000313" key="5">
    <source>
        <dbReference type="Proteomes" id="UP000827721"/>
    </source>
</evidence>
<sequence>MDYKSIPPPQFEATYGYDINGFGGRNAGPQNRGGYGLVNLNSGDIGFIKSKFEDNGPVISKYCATKNLEIRGGGVLMEKVGFKYAGTSSINTGKSKGSRFDILKDLTDFDSEEGNFQKGKGVDFKVKGVLSKVTNLKVTTSGSKKPRKAKGSFKLGDSGCSQKKTDGSSSKGKKQLMRNTNSGNEKSLFYSGWPADSSIEVRADNSQVVREEIGVLQQLHQDIANAMKNDQIPDSGGMDSSKDLAQPSDARIRDKQINLGMASSFNSEFMFILQMAMVEFLNKFANTERLNWVQWAVCIGIAALSWPIGFLLKCLPVSGKQHFLKHGASAS</sequence>
<feature type="transmembrane region" description="Helical" evidence="3">
    <location>
        <begin position="292"/>
        <end position="312"/>
    </location>
</feature>
<keyword evidence="3" id="KW-0812">Transmembrane</keyword>